<keyword evidence="1" id="KW-0732">Signal</keyword>
<reference evidence="2 3" key="1">
    <citation type="submission" date="2024-06" db="EMBL/GenBank/DDBJ databases">
        <title>Complete genome of Phlyctema vagabunda strain 19-DSS-EL-015.</title>
        <authorList>
            <person name="Fiorenzani C."/>
        </authorList>
    </citation>
    <scope>NUCLEOTIDE SEQUENCE [LARGE SCALE GENOMIC DNA]</scope>
    <source>
        <strain evidence="2 3">19-DSS-EL-015</strain>
    </source>
</reference>
<name>A0ABR4PZ83_9HELO</name>
<protein>
    <submittedName>
        <fullName evidence="2">GPI-anchored cell wall organization protein ecm33</fullName>
    </submittedName>
</protein>
<feature type="signal peptide" evidence="1">
    <location>
        <begin position="1"/>
        <end position="21"/>
    </location>
</feature>
<organism evidence="2 3">
    <name type="scientific">Phlyctema vagabunda</name>
    <dbReference type="NCBI Taxonomy" id="108571"/>
    <lineage>
        <taxon>Eukaryota</taxon>
        <taxon>Fungi</taxon>
        <taxon>Dikarya</taxon>
        <taxon>Ascomycota</taxon>
        <taxon>Pezizomycotina</taxon>
        <taxon>Leotiomycetes</taxon>
        <taxon>Helotiales</taxon>
        <taxon>Dermateaceae</taxon>
        <taxon>Phlyctema</taxon>
    </lineage>
</organism>
<feature type="chain" id="PRO_5045639695" evidence="1">
    <location>
        <begin position="22"/>
        <end position="271"/>
    </location>
</feature>
<proteinExistence type="predicted"/>
<sequence>MRSFLGAVVAATGLLCTTAFAQSYEDVISGLVSPCNESRITIESQSDIAIYSNRTSLNESALFVGHTFTGHFEVPNVRSLGRFRADYLGPSIEGLDRVDDQVTEFSMPDLEETTLECLGSLVFGYLPHLTAVSFPKLTTVVGQIVIYGNDGLKTLSLPSLKNVTGGVWIGGRFDSIELPALRNVAYLKIESTGNLDCPALGANLTAAGLTFSPEDDDLFIGFTCSTMYPENSYHSHDGIDMAKSSATGIVINLLRVSLTSVAVALLGRLMV</sequence>
<gene>
    <name evidence="2" type="ORF">PVAG01_02006</name>
</gene>
<dbReference type="EMBL" id="JBFCZG010000001">
    <property type="protein sequence ID" value="KAL3428497.1"/>
    <property type="molecule type" value="Genomic_DNA"/>
</dbReference>
<comment type="caution">
    <text evidence="2">The sequence shown here is derived from an EMBL/GenBank/DDBJ whole genome shotgun (WGS) entry which is preliminary data.</text>
</comment>
<evidence type="ECO:0000256" key="1">
    <source>
        <dbReference type="SAM" id="SignalP"/>
    </source>
</evidence>
<accession>A0ABR4PZ83</accession>
<keyword evidence="3" id="KW-1185">Reference proteome</keyword>
<evidence type="ECO:0000313" key="2">
    <source>
        <dbReference type="EMBL" id="KAL3428497.1"/>
    </source>
</evidence>
<dbReference type="Proteomes" id="UP001629113">
    <property type="component" value="Unassembled WGS sequence"/>
</dbReference>
<evidence type="ECO:0000313" key="3">
    <source>
        <dbReference type="Proteomes" id="UP001629113"/>
    </source>
</evidence>
<dbReference type="SUPFAM" id="SSF52058">
    <property type="entry name" value="L domain-like"/>
    <property type="match status" value="1"/>
</dbReference>